<proteinExistence type="predicted"/>
<gene>
    <name evidence="1" type="ORF">EVOR1521_LOCUS13768</name>
</gene>
<protein>
    <submittedName>
        <fullName evidence="1">Uncharacterized protein</fullName>
    </submittedName>
</protein>
<organism evidence="1 2">
    <name type="scientific">Effrenium voratum</name>
    <dbReference type="NCBI Taxonomy" id="2562239"/>
    <lineage>
        <taxon>Eukaryota</taxon>
        <taxon>Sar</taxon>
        <taxon>Alveolata</taxon>
        <taxon>Dinophyceae</taxon>
        <taxon>Suessiales</taxon>
        <taxon>Symbiodiniaceae</taxon>
        <taxon>Effrenium</taxon>
    </lineage>
</organism>
<feature type="non-terminal residue" evidence="1">
    <location>
        <position position="136"/>
    </location>
</feature>
<dbReference type="EMBL" id="CAUJNA010001568">
    <property type="protein sequence ID" value="CAJ1387763.1"/>
    <property type="molecule type" value="Genomic_DNA"/>
</dbReference>
<evidence type="ECO:0000313" key="1">
    <source>
        <dbReference type="EMBL" id="CAJ1387763.1"/>
    </source>
</evidence>
<evidence type="ECO:0000313" key="2">
    <source>
        <dbReference type="Proteomes" id="UP001178507"/>
    </source>
</evidence>
<comment type="caution">
    <text evidence="1">The sequence shown here is derived from an EMBL/GenBank/DDBJ whole genome shotgun (WGS) entry which is preliminary data.</text>
</comment>
<dbReference type="Proteomes" id="UP001178507">
    <property type="component" value="Unassembled WGS sequence"/>
</dbReference>
<keyword evidence="2" id="KW-1185">Reference proteome</keyword>
<reference evidence="1" key="1">
    <citation type="submission" date="2023-08" db="EMBL/GenBank/DDBJ databases">
        <authorList>
            <person name="Chen Y."/>
            <person name="Shah S."/>
            <person name="Dougan E. K."/>
            <person name="Thang M."/>
            <person name="Chan C."/>
        </authorList>
    </citation>
    <scope>NUCLEOTIDE SEQUENCE</scope>
</reference>
<feature type="non-terminal residue" evidence="1">
    <location>
        <position position="1"/>
    </location>
</feature>
<accession>A0AA36IHH9</accession>
<name>A0AA36IHH9_9DINO</name>
<dbReference type="AlphaFoldDB" id="A0AA36IHH9"/>
<sequence length="136" mass="13736">RRLTLGGHPFLAAVSEAGSEGAALASACGPGLVLQAAAVLMEMAPGCEQPLAMLPGVWGCWPAGLVLQAVEVAPMDMAPGCEQPVAMPPGLWACWPAGLLPKPAEVEQLELLPPGCEGLLVLLPLVSGQLGAVVGR</sequence>